<accession>A0ABM9LJ12</accession>
<gene>
    <name evidence="4" type="ORF">MU0053_001524</name>
</gene>
<evidence type="ECO:0000313" key="4">
    <source>
        <dbReference type="EMBL" id="CAJ1499872.1"/>
    </source>
</evidence>
<dbReference type="Proteomes" id="UP001190465">
    <property type="component" value="Chromosome"/>
</dbReference>
<dbReference type="PROSITE" id="PS50977">
    <property type="entry name" value="HTH_TETR_2"/>
    <property type="match status" value="1"/>
</dbReference>
<dbReference type="PANTHER" id="PTHR30055:SF235">
    <property type="entry name" value="TRANSCRIPTIONAL REGULATORY PROTEIN"/>
    <property type="match status" value="1"/>
</dbReference>
<dbReference type="EMBL" id="OY726397">
    <property type="protein sequence ID" value="CAJ1499872.1"/>
    <property type="molecule type" value="Genomic_DNA"/>
</dbReference>
<proteinExistence type="predicted"/>
<evidence type="ECO:0000313" key="5">
    <source>
        <dbReference type="Proteomes" id="UP001190465"/>
    </source>
</evidence>
<keyword evidence="5" id="KW-1185">Reference proteome</keyword>
<feature type="domain" description="HTH tetR-type" evidence="3">
    <location>
        <begin position="16"/>
        <end position="76"/>
    </location>
</feature>
<dbReference type="InterPro" id="IPR001647">
    <property type="entry name" value="HTH_TetR"/>
</dbReference>
<reference evidence="4 5" key="1">
    <citation type="submission" date="2023-08" db="EMBL/GenBank/DDBJ databases">
        <authorList>
            <person name="Folkvardsen B D."/>
            <person name="Norman A."/>
        </authorList>
    </citation>
    <scope>NUCLEOTIDE SEQUENCE [LARGE SCALE GENOMIC DNA]</scope>
    <source>
        <strain evidence="4 5">Mu0053</strain>
    </source>
</reference>
<dbReference type="InterPro" id="IPR050109">
    <property type="entry name" value="HTH-type_TetR-like_transc_reg"/>
</dbReference>
<dbReference type="Pfam" id="PF00440">
    <property type="entry name" value="TetR_N"/>
    <property type="match status" value="1"/>
</dbReference>
<protein>
    <submittedName>
        <fullName evidence="4">Helix-turn-helix domain-containing protein</fullName>
    </submittedName>
</protein>
<organism evidence="4 5">
    <name type="scientific">[Mycobacterium] burgundiense</name>
    <dbReference type="NCBI Taxonomy" id="3064286"/>
    <lineage>
        <taxon>Bacteria</taxon>
        <taxon>Bacillati</taxon>
        <taxon>Actinomycetota</taxon>
        <taxon>Actinomycetes</taxon>
        <taxon>Mycobacteriales</taxon>
        <taxon>Mycobacteriaceae</taxon>
        <taxon>Mycolicibacterium</taxon>
    </lineage>
</organism>
<dbReference type="Gene3D" id="1.10.357.10">
    <property type="entry name" value="Tetracycline Repressor, domain 2"/>
    <property type="match status" value="1"/>
</dbReference>
<evidence type="ECO:0000256" key="2">
    <source>
        <dbReference type="PROSITE-ProRule" id="PRU00335"/>
    </source>
</evidence>
<dbReference type="SUPFAM" id="SSF46689">
    <property type="entry name" value="Homeodomain-like"/>
    <property type="match status" value="1"/>
</dbReference>
<evidence type="ECO:0000256" key="1">
    <source>
        <dbReference type="ARBA" id="ARBA00023125"/>
    </source>
</evidence>
<sequence>MASPAGTSRRLGAPDAKNRVVLLDAAEELMRDEGYAAVTSRRVADKAGLKPQLVHYYFRTMDELFLALFGRRAAQMQHFHQLALNSPQPLWALWELNTDPAGTGMTMEFIALANHRKALRTEIARFAEMFRREQIRTFTAAMARYDVPFEEFSPTVLMVLMTGATQVLVQEELLGMTVGHEETQSFAERWLTFLEGERMLDDNWRRPLDDPDAATDPKT</sequence>
<name>A0ABM9LJ12_9MYCO</name>
<dbReference type="InterPro" id="IPR009057">
    <property type="entry name" value="Homeodomain-like_sf"/>
</dbReference>
<evidence type="ECO:0000259" key="3">
    <source>
        <dbReference type="PROSITE" id="PS50977"/>
    </source>
</evidence>
<dbReference type="PANTHER" id="PTHR30055">
    <property type="entry name" value="HTH-TYPE TRANSCRIPTIONAL REGULATOR RUTR"/>
    <property type="match status" value="1"/>
</dbReference>
<feature type="DNA-binding region" description="H-T-H motif" evidence="2">
    <location>
        <begin position="39"/>
        <end position="58"/>
    </location>
</feature>
<dbReference type="RefSeq" id="WP_308481758.1">
    <property type="nucleotide sequence ID" value="NZ_OY726397.1"/>
</dbReference>
<dbReference type="PRINTS" id="PR00455">
    <property type="entry name" value="HTHTETR"/>
</dbReference>
<keyword evidence="1 2" id="KW-0238">DNA-binding</keyword>